<dbReference type="NCBIfam" id="TIGR04057">
    <property type="entry name" value="SusC_RagA_signa"/>
    <property type="match status" value="1"/>
</dbReference>
<dbReference type="InterPro" id="IPR023996">
    <property type="entry name" value="TonB-dep_OMP_SusC/RagA"/>
</dbReference>
<sequence>MNFLIGFLPALSNCAKARANIAFLPGNGRSASPPLTQLIMRLNLIILLTFLSALQVLAFKANGQTITLKIKDMPIEKALDEIKKQSGYSLFYEKKDLPKDAKVTIVLQKGTAEEALEQCIKNQPLQFQIVDKMIIIKAKERTVPKRTTEPNKQNRVSGKVTNDKGDPIPGVTVTVKGTERRTATDNSGDFSINANTNEVLVFSFLGYTSVERTVNSEQINVILTEHSGELDQVQVIAYGTTTKRLNTGSVGSVSAKDIANQPVSNPLATLVGRVPGLVVTQQSGVPGSSFSIQIRGRNSIAQGSQPLILIDGIPFAAANENVQMLNSAINNFNQGSGVSPFNTINPADIESIEILKDADATAIYGSRGANGVVLVTTKKGKAGKTQISANFNQGITQVRKLLALLNTEQYVAMRREAFANAGTTPTISNAPDLLVFDQNRYTDYQKEFLGGTGHTTNANLSLSGGSNATQFLLSGTYYRETSVFPGKLPNQRGSMLANISHTSDDKKFTVNFSGNYTLVENRAPSSDLTFNTFLAPNTPEFFDANGKLQWTYNGVTFQNPYAYLRETYNIRTNNLAGSLNASYKIWKGLSAKILAGYNQQFTNEKSLSPAEAKSPTSTNPGHSADFAKNQFNTWNIEPQMDYAAKLWKGKLSTLVGMTFLSRSNDRLSVSGTGYSSEALLENFDAASTIDATSAASLYRYNAVFGRINYNLEDKYLINFTGRRDGSSRFGPGRQFANFGAVGAAWIFSSEKWMQNIPVLSFGKLRGSYGITGNDQIGDYQFVESWSPPTETYVGAPGLIPNNLYNEDYAWERNDKLEAAIDLGFLKDKILLSTGYFQNRSGNQLVSYRVPAITGFTSVLANFPAVVENKGWEFSLSGSVDKGLFKWNSNLNLTIPKNTLRSFPGIETSSYRNQYVIGHSLNSIYNYTSLGVEQQTGLIKFFDANADNSITIADRQINGTTDPKFYGGWQNTISYCNFELQFFFDFKKQTGRNPYYYLYGITLPAGTMRNIPLLLNDRWKSPGDISDLPKITSATPGTQANNTSNSSFSYSDQSYIRLRNVTVGYSLNRKTLSVIGAQTARIYAQAQNILTFSRMKGFDPEMQNPTILPALQAYTVGLQISY</sequence>
<evidence type="ECO:0000256" key="3">
    <source>
        <dbReference type="ARBA" id="ARBA00022452"/>
    </source>
</evidence>
<evidence type="ECO:0000256" key="7">
    <source>
        <dbReference type="PROSITE-ProRule" id="PRU01360"/>
    </source>
</evidence>
<dbReference type="SUPFAM" id="SSF56935">
    <property type="entry name" value="Porins"/>
    <property type="match status" value="1"/>
</dbReference>
<dbReference type="OrthoDB" id="9768177at2"/>
<dbReference type="Gene3D" id="2.60.40.1120">
    <property type="entry name" value="Carboxypeptidase-like, regulatory domain"/>
    <property type="match status" value="1"/>
</dbReference>
<evidence type="ECO:0000256" key="6">
    <source>
        <dbReference type="ARBA" id="ARBA00023237"/>
    </source>
</evidence>
<protein>
    <submittedName>
        <fullName evidence="10">TonB-linked outer membrane protein, SusC/RagA family</fullName>
    </submittedName>
</protein>
<dbReference type="Pfam" id="PF13715">
    <property type="entry name" value="CarbopepD_reg_2"/>
    <property type="match status" value="1"/>
</dbReference>
<dbReference type="EMBL" id="OCMT01000003">
    <property type="protein sequence ID" value="SOD17717.1"/>
    <property type="molecule type" value="Genomic_DNA"/>
</dbReference>
<name>A0A286A751_9SPHI</name>
<evidence type="ECO:0000256" key="1">
    <source>
        <dbReference type="ARBA" id="ARBA00004571"/>
    </source>
</evidence>
<dbReference type="Proteomes" id="UP000219281">
    <property type="component" value="Unassembled WGS sequence"/>
</dbReference>
<feature type="compositionally biased region" description="Polar residues" evidence="8">
    <location>
        <begin position="150"/>
        <end position="160"/>
    </location>
</feature>
<dbReference type="PROSITE" id="PS52016">
    <property type="entry name" value="TONB_DEPENDENT_REC_3"/>
    <property type="match status" value="1"/>
</dbReference>
<proteinExistence type="inferred from homology"/>
<dbReference type="InterPro" id="IPR036942">
    <property type="entry name" value="Beta-barrel_TonB_sf"/>
</dbReference>
<evidence type="ECO:0000259" key="9">
    <source>
        <dbReference type="Pfam" id="PF07715"/>
    </source>
</evidence>
<feature type="domain" description="TonB-dependent receptor plug" evidence="9">
    <location>
        <begin position="244"/>
        <end position="372"/>
    </location>
</feature>
<keyword evidence="4 7" id="KW-0812">Transmembrane</keyword>
<reference evidence="11" key="1">
    <citation type="submission" date="2017-09" db="EMBL/GenBank/DDBJ databases">
        <authorList>
            <person name="Varghese N."/>
            <person name="Submissions S."/>
        </authorList>
    </citation>
    <scope>NUCLEOTIDE SEQUENCE [LARGE SCALE GENOMIC DNA]</scope>
    <source>
        <strain evidence="11">CGMCC 1.12803</strain>
    </source>
</reference>
<keyword evidence="6 7" id="KW-0998">Cell outer membrane</keyword>
<dbReference type="NCBIfam" id="TIGR04056">
    <property type="entry name" value="OMP_RagA_SusC"/>
    <property type="match status" value="1"/>
</dbReference>
<evidence type="ECO:0000256" key="5">
    <source>
        <dbReference type="ARBA" id="ARBA00023136"/>
    </source>
</evidence>
<keyword evidence="5 7" id="KW-0472">Membrane</keyword>
<evidence type="ECO:0000256" key="4">
    <source>
        <dbReference type="ARBA" id="ARBA00022692"/>
    </source>
</evidence>
<dbReference type="RefSeq" id="WP_097132495.1">
    <property type="nucleotide sequence ID" value="NZ_OCMT01000003.1"/>
</dbReference>
<dbReference type="InterPro" id="IPR023997">
    <property type="entry name" value="TonB-dep_OMP_SusC/RagA_CS"/>
</dbReference>
<dbReference type="Gene3D" id="2.40.170.20">
    <property type="entry name" value="TonB-dependent receptor, beta-barrel domain"/>
    <property type="match status" value="1"/>
</dbReference>
<gene>
    <name evidence="10" type="ORF">SAMN06297358_2652</name>
</gene>
<feature type="region of interest" description="Disordered" evidence="8">
    <location>
        <begin position="145"/>
        <end position="170"/>
    </location>
</feature>
<dbReference type="GO" id="GO:0009279">
    <property type="term" value="C:cell outer membrane"/>
    <property type="evidence" value="ECO:0007669"/>
    <property type="project" value="UniProtKB-SubCell"/>
</dbReference>
<dbReference type="Pfam" id="PF07715">
    <property type="entry name" value="Plug"/>
    <property type="match status" value="1"/>
</dbReference>
<dbReference type="SUPFAM" id="SSF49464">
    <property type="entry name" value="Carboxypeptidase regulatory domain-like"/>
    <property type="match status" value="1"/>
</dbReference>
<evidence type="ECO:0000313" key="10">
    <source>
        <dbReference type="EMBL" id="SOD17717.1"/>
    </source>
</evidence>
<dbReference type="InterPro" id="IPR012910">
    <property type="entry name" value="Plug_dom"/>
</dbReference>
<dbReference type="InterPro" id="IPR008969">
    <property type="entry name" value="CarboxyPept-like_regulatory"/>
</dbReference>
<dbReference type="Gene3D" id="3.55.50.30">
    <property type="match status" value="1"/>
</dbReference>
<organism evidence="10 11">
    <name type="scientific">Pedobacter xixiisoli</name>
    <dbReference type="NCBI Taxonomy" id="1476464"/>
    <lineage>
        <taxon>Bacteria</taxon>
        <taxon>Pseudomonadati</taxon>
        <taxon>Bacteroidota</taxon>
        <taxon>Sphingobacteriia</taxon>
        <taxon>Sphingobacteriales</taxon>
        <taxon>Sphingobacteriaceae</taxon>
        <taxon>Pedobacter</taxon>
    </lineage>
</organism>
<comment type="similarity">
    <text evidence="7">Belongs to the TonB-dependent receptor family.</text>
</comment>
<dbReference type="InterPro" id="IPR037066">
    <property type="entry name" value="Plug_dom_sf"/>
</dbReference>
<comment type="subcellular location">
    <subcellularLocation>
        <location evidence="1 7">Cell outer membrane</location>
        <topology evidence="1 7">Multi-pass membrane protein</topology>
    </subcellularLocation>
</comment>
<keyword evidence="2 7" id="KW-0813">Transport</keyword>
<keyword evidence="11" id="KW-1185">Reference proteome</keyword>
<evidence type="ECO:0000256" key="8">
    <source>
        <dbReference type="SAM" id="MobiDB-lite"/>
    </source>
</evidence>
<dbReference type="AlphaFoldDB" id="A0A286A751"/>
<evidence type="ECO:0000313" key="11">
    <source>
        <dbReference type="Proteomes" id="UP000219281"/>
    </source>
</evidence>
<dbReference type="Gene3D" id="2.170.130.10">
    <property type="entry name" value="TonB-dependent receptor, plug domain"/>
    <property type="match status" value="1"/>
</dbReference>
<dbReference type="InterPro" id="IPR039426">
    <property type="entry name" value="TonB-dep_rcpt-like"/>
</dbReference>
<accession>A0A286A751</accession>
<keyword evidence="3 7" id="KW-1134">Transmembrane beta strand</keyword>
<evidence type="ECO:0000256" key="2">
    <source>
        <dbReference type="ARBA" id="ARBA00022448"/>
    </source>
</evidence>